<feature type="domain" description="HTH araC/xylS-type" evidence="4">
    <location>
        <begin position="192"/>
        <end position="290"/>
    </location>
</feature>
<dbReference type="Gene3D" id="1.10.10.60">
    <property type="entry name" value="Homeodomain-like"/>
    <property type="match status" value="1"/>
</dbReference>
<evidence type="ECO:0000256" key="3">
    <source>
        <dbReference type="ARBA" id="ARBA00023163"/>
    </source>
</evidence>
<dbReference type="PROSITE" id="PS01124">
    <property type="entry name" value="HTH_ARAC_FAMILY_2"/>
    <property type="match status" value="1"/>
</dbReference>
<dbReference type="Proteomes" id="UP000295292">
    <property type="component" value="Unassembled WGS sequence"/>
</dbReference>
<reference evidence="5 6" key="1">
    <citation type="submission" date="2019-03" db="EMBL/GenBank/DDBJ databases">
        <title>Genomic Encyclopedia of Archaeal and Bacterial Type Strains, Phase II (KMG-II): from individual species to whole genera.</title>
        <authorList>
            <person name="Goeker M."/>
        </authorList>
    </citation>
    <scope>NUCLEOTIDE SEQUENCE [LARGE SCALE GENOMIC DNA]</scope>
    <source>
        <strain evidence="5 6">DSM 28353</strain>
    </source>
</reference>
<name>A0A4R6WPS4_9SPHI</name>
<gene>
    <name evidence="5" type="ORF">CLV99_2255</name>
</gene>
<dbReference type="Pfam" id="PF12833">
    <property type="entry name" value="HTH_18"/>
    <property type="match status" value="1"/>
</dbReference>
<organism evidence="5 6">
    <name type="scientific">Sphingobacterium yanglingense</name>
    <dbReference type="NCBI Taxonomy" id="1437280"/>
    <lineage>
        <taxon>Bacteria</taxon>
        <taxon>Pseudomonadati</taxon>
        <taxon>Bacteroidota</taxon>
        <taxon>Sphingobacteriia</taxon>
        <taxon>Sphingobacteriales</taxon>
        <taxon>Sphingobacteriaceae</taxon>
        <taxon>Sphingobacterium</taxon>
    </lineage>
</organism>
<dbReference type="SMART" id="SM00342">
    <property type="entry name" value="HTH_ARAC"/>
    <property type="match status" value="1"/>
</dbReference>
<comment type="caution">
    <text evidence="5">The sequence shown here is derived from an EMBL/GenBank/DDBJ whole genome shotgun (WGS) entry which is preliminary data.</text>
</comment>
<dbReference type="PRINTS" id="PR00032">
    <property type="entry name" value="HTHARAC"/>
</dbReference>
<dbReference type="GO" id="GO:0003700">
    <property type="term" value="F:DNA-binding transcription factor activity"/>
    <property type="evidence" value="ECO:0007669"/>
    <property type="project" value="InterPro"/>
</dbReference>
<dbReference type="InterPro" id="IPR018060">
    <property type="entry name" value="HTH_AraC"/>
</dbReference>
<dbReference type="EMBL" id="SNYV01000013">
    <property type="protein sequence ID" value="TDQ78275.1"/>
    <property type="molecule type" value="Genomic_DNA"/>
</dbReference>
<proteinExistence type="predicted"/>
<keyword evidence="6" id="KW-1185">Reference proteome</keyword>
<keyword evidence="2 5" id="KW-0238">DNA-binding</keyword>
<evidence type="ECO:0000256" key="1">
    <source>
        <dbReference type="ARBA" id="ARBA00023015"/>
    </source>
</evidence>
<dbReference type="OrthoDB" id="632644at2"/>
<keyword evidence="1" id="KW-0805">Transcription regulation</keyword>
<dbReference type="InterPro" id="IPR009057">
    <property type="entry name" value="Homeodomain-like_sf"/>
</dbReference>
<dbReference type="InterPro" id="IPR020449">
    <property type="entry name" value="Tscrpt_reg_AraC-type_HTH"/>
</dbReference>
<evidence type="ECO:0000313" key="5">
    <source>
        <dbReference type="EMBL" id="TDQ78275.1"/>
    </source>
</evidence>
<accession>A0A4R6WPS4</accession>
<dbReference type="RefSeq" id="WP_133584510.1">
    <property type="nucleotide sequence ID" value="NZ_SNYV01000013.1"/>
</dbReference>
<protein>
    <submittedName>
        <fullName evidence="5">AraC-like DNA-binding protein</fullName>
    </submittedName>
</protein>
<sequence>MALHLTLENIYKLYQIDPSTKMEGIVILRQTNSTDIEIGPNSRLFDGLLLGFLIRGTMKVQLHFLEHEIQAGDIAVLQPQLMIDTQSLSPDAEIVTIGLSLDFMAGFPMMRELVMNDQVRWYPIISPSEEEVKLQQELITLLEHFYQKKASRKKTEMLQYLVATMMSMITEKYAALSDKKSITRSRTHELLDDFYVLISKYAQQERSVGFYADKLYLTPQYLSTFLKQHTGRSVLQWVDQMVVLHAKTLLRSTSLSIKQISSELNFGDTSQFCRSFKRVTGISPRSYRNTK</sequence>
<dbReference type="PANTHER" id="PTHR43280">
    <property type="entry name" value="ARAC-FAMILY TRANSCRIPTIONAL REGULATOR"/>
    <property type="match status" value="1"/>
</dbReference>
<dbReference type="SUPFAM" id="SSF46689">
    <property type="entry name" value="Homeodomain-like"/>
    <property type="match status" value="1"/>
</dbReference>
<dbReference type="AlphaFoldDB" id="A0A4R6WPS4"/>
<keyword evidence="3" id="KW-0804">Transcription</keyword>
<evidence type="ECO:0000259" key="4">
    <source>
        <dbReference type="PROSITE" id="PS01124"/>
    </source>
</evidence>
<evidence type="ECO:0000256" key="2">
    <source>
        <dbReference type="ARBA" id="ARBA00023125"/>
    </source>
</evidence>
<dbReference type="PANTHER" id="PTHR43280:SF32">
    <property type="entry name" value="TRANSCRIPTIONAL REGULATORY PROTEIN"/>
    <property type="match status" value="1"/>
</dbReference>
<evidence type="ECO:0000313" key="6">
    <source>
        <dbReference type="Proteomes" id="UP000295292"/>
    </source>
</evidence>
<dbReference type="GO" id="GO:0043565">
    <property type="term" value="F:sequence-specific DNA binding"/>
    <property type="evidence" value="ECO:0007669"/>
    <property type="project" value="InterPro"/>
</dbReference>